<dbReference type="GO" id="GO:0004308">
    <property type="term" value="F:exo-alpha-sialidase activity"/>
    <property type="evidence" value="ECO:0007669"/>
    <property type="project" value="InterPro"/>
</dbReference>
<evidence type="ECO:0000259" key="3">
    <source>
        <dbReference type="Pfam" id="PF22925"/>
    </source>
</evidence>
<feature type="non-terminal residue" evidence="4">
    <location>
        <position position="1"/>
    </location>
</feature>
<evidence type="ECO:0000313" key="4">
    <source>
        <dbReference type="EMBL" id="EKF38899.1"/>
    </source>
</evidence>
<dbReference type="InterPro" id="IPR055239">
    <property type="entry name" value="TS_C"/>
</dbReference>
<evidence type="ECO:0000259" key="2">
    <source>
        <dbReference type="Pfam" id="PF13859"/>
    </source>
</evidence>
<evidence type="ECO:0000313" key="5">
    <source>
        <dbReference type="Proteomes" id="UP000007350"/>
    </source>
</evidence>
<accession>K2NM77</accession>
<gene>
    <name evidence="4" type="ORF">MOQ_000885</name>
</gene>
<proteinExistence type="predicted"/>
<dbReference type="Gene3D" id="2.60.120.200">
    <property type="match status" value="1"/>
</dbReference>
<dbReference type="PRINTS" id="PR01803">
    <property type="entry name" value="TCSIALIDASE"/>
</dbReference>
<dbReference type="Proteomes" id="UP000007350">
    <property type="component" value="Unassembled WGS sequence"/>
</dbReference>
<dbReference type="InterPro" id="IPR021287">
    <property type="entry name" value="Trans-sialidase_CS"/>
</dbReference>
<dbReference type="Pfam" id="PF11052">
    <property type="entry name" value="Tr-sialidase_C"/>
    <property type="match status" value="1"/>
</dbReference>
<dbReference type="SUPFAM" id="SSF50939">
    <property type="entry name" value="Sialidases"/>
    <property type="match status" value="1"/>
</dbReference>
<feature type="compositionally biased region" description="Basic and acidic residues" evidence="1">
    <location>
        <begin position="785"/>
        <end position="794"/>
    </location>
</feature>
<dbReference type="InterPro" id="IPR036278">
    <property type="entry name" value="Sialidase_sf"/>
</dbReference>
<dbReference type="InterPro" id="IPR011040">
    <property type="entry name" value="Sialidase"/>
</dbReference>
<dbReference type="CDD" id="cd15482">
    <property type="entry name" value="Sialidase_non-viral"/>
    <property type="match status" value="1"/>
</dbReference>
<dbReference type="InterPro" id="IPR008377">
    <property type="entry name" value="Sialidase_trypan"/>
</dbReference>
<dbReference type="Pfam" id="PF13859">
    <property type="entry name" value="BNR_3"/>
    <property type="match status" value="1"/>
</dbReference>
<protein>
    <submittedName>
        <fullName evidence="4">Trans-sialidase, putative</fullName>
    </submittedName>
</protein>
<evidence type="ECO:0000256" key="1">
    <source>
        <dbReference type="SAM" id="MobiDB-lite"/>
    </source>
</evidence>
<dbReference type="SUPFAM" id="SSF49899">
    <property type="entry name" value="Concanavalin A-like lectins/glucanases"/>
    <property type="match status" value="1"/>
</dbReference>
<keyword evidence="5" id="KW-1185">Reference proteome</keyword>
<dbReference type="InterPro" id="IPR013320">
    <property type="entry name" value="ConA-like_dom_sf"/>
</dbReference>
<dbReference type="Pfam" id="PF22925">
    <property type="entry name" value="TS_C"/>
    <property type="match status" value="1"/>
</dbReference>
<dbReference type="AlphaFoldDB" id="K2NM77"/>
<organism evidence="4 5">
    <name type="scientific">Trypanosoma cruzi marinkellei</name>
    <dbReference type="NCBI Taxonomy" id="85056"/>
    <lineage>
        <taxon>Eukaryota</taxon>
        <taxon>Discoba</taxon>
        <taxon>Euglenozoa</taxon>
        <taxon>Kinetoplastea</taxon>
        <taxon>Metakinetoplastina</taxon>
        <taxon>Trypanosomatida</taxon>
        <taxon>Trypanosomatidae</taxon>
        <taxon>Trypanosoma</taxon>
        <taxon>Schizotrypanum</taxon>
    </lineage>
</organism>
<name>K2NM77_TRYCR</name>
<sequence>CGAAAAGESNVEKRVDALLGIKWEKLDNWENVSNAGGKYNSLRGPSLVEVQGHVFAIAEAQCKEDDEGCSRTGIASRRLVLTDDKPLEILTNDTGLAVQFPEGAATGTVKAKGSMRPTTVAAGNSVYMLLRNQSFAPSGSKSSNALDWGLLLVKGSVSGDNKITWKETHAVTFGNEQHVAKFFTQLVSGGGSGVKTKDGTLMFPMQATKKNGNTSLLSMRFDNSEKKWKLSQETVGDGCREPTIVEWGEEDRLLIMASCAQGYRNVYASTASGLAWYTYGETLTRVWGNSHDRKGYGVQNGFIKVTIKNKEVMLVTLPMYSKDNGEGNKKKGRLHLWLTDNARVYDVGPISREDDDAAASSLLMQSGNEKLISVYENRQSDGSYNLVAVSLRVQLERIKSVVETWAALDSALQSCRSGSTATVDLPKKGMCNYTVPTEGLVGFLSGRFSENTWRDEYLCVNATVTNGERRVPNGWTFKGSGAGAVWPVGDMGQTVPYYFANNDFSLVATVSIHEVPQNGSVPLIGVRMNDTKSTVLFGLSYTHEKKWRFTLPNKASNVYRYKNVNWQPNKTHQLVLKMEANEWGVYVDGKQVYSESCKWTMFKEHRISHFYFGADNKEGAESSHATLSNVLLYNRTIREYEIAILSASKVPIPNHGEELLTEEAKKTPPTPAAQAPSPEVENAGQGEEEGTTQEVEEAQSRPQSPAEASEGSDAVAVSSGGRGSHETGNEETEMDDSGGLASPLAPSSVSTAARSGDDGMSVHESTSPPEEVPPVLGTEEIPNADVERPIHEEEATSPEEATERQAQETAAPLVENGDSEGVGSAPVSASTQPGHGDTKIPLKPNSPSIPSDADILLEHGHFGEVAAMALVGDSTVHGCVSRVLLLLLGLWGTAALC</sequence>
<dbReference type="Gene3D" id="2.120.10.10">
    <property type="match status" value="1"/>
</dbReference>
<feature type="domain" description="Trans-sialidase C-terminal" evidence="3">
    <location>
        <begin position="436"/>
        <end position="638"/>
    </location>
</feature>
<feature type="domain" description="Sialidase" evidence="2">
    <location>
        <begin position="45"/>
        <end position="376"/>
    </location>
</feature>
<feature type="region of interest" description="Disordered" evidence="1">
    <location>
        <begin position="662"/>
        <end position="851"/>
    </location>
</feature>
<reference evidence="4 5" key="1">
    <citation type="journal article" date="2012" name="BMC Genomics">
        <title>Comparative genomic analysis of human infective Trypanosoma cruzi lineages with the bat-restricted subspecies T. cruzi marinkellei.</title>
        <authorList>
            <person name="Franzen O."/>
            <person name="Talavera-Lopez C."/>
            <person name="Ochaya S."/>
            <person name="Butler C.E."/>
            <person name="Messenger L.A."/>
            <person name="Lewis M.D."/>
            <person name="Llewellyn M.S."/>
            <person name="Marinkelle C.J."/>
            <person name="Tyler K.M."/>
            <person name="Miles M.A."/>
            <person name="Andersson B."/>
        </authorList>
    </citation>
    <scope>NUCLEOTIDE SEQUENCE [LARGE SCALE GENOMIC DNA]</scope>
    <source>
        <strain evidence="4 5">B7</strain>
    </source>
</reference>
<feature type="compositionally biased region" description="Low complexity" evidence="1">
    <location>
        <begin position="762"/>
        <end position="775"/>
    </location>
</feature>
<feature type="compositionally biased region" description="Low complexity" evidence="1">
    <location>
        <begin position="672"/>
        <end position="685"/>
    </location>
</feature>
<feature type="compositionally biased region" description="Acidic residues" evidence="1">
    <location>
        <begin position="686"/>
        <end position="697"/>
    </location>
</feature>
<comment type="caution">
    <text evidence="4">The sequence shown here is derived from an EMBL/GenBank/DDBJ whole genome shotgun (WGS) entry which is preliminary data.</text>
</comment>
<dbReference type="EMBL" id="AHKC01003655">
    <property type="protein sequence ID" value="EKF38899.1"/>
    <property type="molecule type" value="Genomic_DNA"/>
</dbReference>
<dbReference type="OrthoDB" id="10373718at2759"/>